<gene>
    <name evidence="2" type="ORF">SAMN05444920_1388</name>
</gene>
<evidence type="ECO:0000256" key="1">
    <source>
        <dbReference type="SAM" id="MobiDB-lite"/>
    </source>
</evidence>
<dbReference type="Pfam" id="PF20199">
    <property type="entry name" value="RepSA"/>
    <property type="match status" value="1"/>
</dbReference>
<evidence type="ECO:0008006" key="4">
    <source>
        <dbReference type="Google" id="ProtNLM"/>
    </source>
</evidence>
<dbReference type="AlphaFoldDB" id="A0A1H6F374"/>
<dbReference type="OrthoDB" id="3203793at2"/>
<reference evidence="2 3" key="1">
    <citation type="submission" date="2016-10" db="EMBL/GenBank/DDBJ databases">
        <authorList>
            <person name="de Groot N.N."/>
        </authorList>
    </citation>
    <scope>NUCLEOTIDE SEQUENCE [LARGE SCALE GENOMIC DNA]</scope>
    <source>
        <strain evidence="2 3">CGMCC 4.7037</strain>
    </source>
</reference>
<organism evidence="2 3">
    <name type="scientific">Nonomuraea solani</name>
    <dbReference type="NCBI Taxonomy" id="1144553"/>
    <lineage>
        <taxon>Bacteria</taxon>
        <taxon>Bacillati</taxon>
        <taxon>Actinomycetota</taxon>
        <taxon>Actinomycetes</taxon>
        <taxon>Streptosporangiales</taxon>
        <taxon>Streptosporangiaceae</taxon>
        <taxon>Nonomuraea</taxon>
    </lineage>
</organism>
<keyword evidence="3" id="KW-1185">Reference proteome</keyword>
<dbReference type="EMBL" id="FNVT01000038">
    <property type="protein sequence ID" value="SEH03505.1"/>
    <property type="molecule type" value="Genomic_DNA"/>
</dbReference>
<feature type="region of interest" description="Disordered" evidence="1">
    <location>
        <begin position="199"/>
        <end position="219"/>
    </location>
</feature>
<dbReference type="InterPro" id="IPR046828">
    <property type="entry name" value="RepSA"/>
</dbReference>
<evidence type="ECO:0000313" key="3">
    <source>
        <dbReference type="Proteomes" id="UP000236732"/>
    </source>
</evidence>
<protein>
    <recommendedName>
        <fullName evidence="4">Replication initiation protein</fullName>
    </recommendedName>
</protein>
<sequence>MLPTWDEALDAIEADDEPMHVLSFGDQVDPKGVLGGTDRADHLIRHYLTKYLTKSIAETCEAGNQRQKDHADRMLEALRYEPCSPTCPNWLRYGVQPKNAHPGQAPGRCRGKAHKAEHLGYPGRRVLVSRKWSNKTLTDHRADRRAWALEALGLSATENVDPNRYTWKPVRPGDPDLPPLGQRLLAAIADRQRWRELLAEHQARQEAPDLSATTEGRAA</sequence>
<proteinExistence type="predicted"/>
<name>A0A1H6F374_9ACTN</name>
<accession>A0A1H6F374</accession>
<dbReference type="Proteomes" id="UP000236732">
    <property type="component" value="Unassembled WGS sequence"/>
</dbReference>
<evidence type="ECO:0000313" key="2">
    <source>
        <dbReference type="EMBL" id="SEH03505.1"/>
    </source>
</evidence>